<dbReference type="Pfam" id="PF01019">
    <property type="entry name" value="G_glu_transpept"/>
    <property type="match status" value="2"/>
</dbReference>
<keyword evidence="3" id="KW-1185">Reference proteome</keyword>
<dbReference type="SUPFAM" id="SSF56235">
    <property type="entry name" value="N-terminal nucleophile aminohydrolases (Ntn hydrolases)"/>
    <property type="match status" value="2"/>
</dbReference>
<evidence type="ECO:0000256" key="1">
    <source>
        <dbReference type="SAM" id="MobiDB-lite"/>
    </source>
</evidence>
<proteinExistence type="predicted"/>
<sequence length="599" mass="60875">MRNTRYAPSGMVCSIDHLASAAGVTALDRGGSAADAAIAANAVLAVTSPHMCGLGGDLFALVHDGPAQSGSHGPVRDGHPTDGGPGHAPNASGRSGGGADGGPGHAPNLSGRAGTGAGGGPVHALNASGRAGTGAGGGPVHALNASGRAGTGADGGPVHALNASGRAGSGADAGRLRAEGHRRMPHRLDVRSVPVPGCVDGWLALHARYGRLPLADVFAPAVRLARDGFPASPLLAPMAREIADRPGAGDLAGIRTAGDRVRRPGVARALEAVAEGGRAGFYLGEFGEGLLELGSGEYTRADLERDNADWVEPLRVRAFGHDVWSAPPNSQGYLLLLSLGILDGLELPPSTAHPAWAHALARSARAAAHDRDALLHEHATGLLSPAEIERRRALTGRGDLTVPAADGDTTYLCAVDGDGLAVSLIQSNASGFGSFLFEPRTGINLHNRGIGFSLEPGHPAEYGPGRRPPHTLTPALITRPDGSLRSVAGTMGGDAQPQILLQIITRLLRYGQSPGEAIAAPRWRFGSGTGFDTWRRAEGAVVELEDGTGWRDGLAALGHRVSAVPGGAFGHAHLIDVLPDGMLAGATDPRALTGAAIGR</sequence>
<dbReference type="PRINTS" id="PR01210">
    <property type="entry name" value="GGTRANSPTASE"/>
</dbReference>
<dbReference type="GO" id="GO:0103068">
    <property type="term" value="F:leukotriene C4 gamma-glutamyl transferase activity"/>
    <property type="evidence" value="ECO:0007669"/>
    <property type="project" value="UniProtKB-EC"/>
</dbReference>
<protein>
    <submittedName>
        <fullName evidence="2">Gamma-glutamyltransferase</fullName>
        <ecNumber evidence="2">2.3.2.2</ecNumber>
    </submittedName>
</protein>
<evidence type="ECO:0000313" key="3">
    <source>
        <dbReference type="Proteomes" id="UP001212498"/>
    </source>
</evidence>
<dbReference type="Gene3D" id="3.60.20.40">
    <property type="match status" value="1"/>
</dbReference>
<dbReference type="EC" id="2.3.2.2" evidence="2"/>
<dbReference type="InterPro" id="IPR029055">
    <property type="entry name" value="Ntn_hydrolases_N"/>
</dbReference>
<dbReference type="RefSeq" id="WP_271275942.1">
    <property type="nucleotide sequence ID" value="NZ_BAABFD010000001.1"/>
</dbReference>
<dbReference type="InterPro" id="IPR043137">
    <property type="entry name" value="GGT_ssub_C"/>
</dbReference>
<feature type="compositionally biased region" description="Gly residues" evidence="1">
    <location>
        <begin position="94"/>
        <end position="104"/>
    </location>
</feature>
<keyword evidence="2" id="KW-0808">Transferase</keyword>
<dbReference type="InterPro" id="IPR052896">
    <property type="entry name" value="GGT-like_enzyme"/>
</dbReference>
<dbReference type="InterPro" id="IPR043138">
    <property type="entry name" value="GGT_lsub"/>
</dbReference>
<reference evidence="2 3" key="1">
    <citation type="submission" date="2022-11" db="EMBL/GenBank/DDBJ databases">
        <title>Nonomuraea corallina sp. nov., a new species of the genus Nonomuraea isolated from sea side sediment in Thai sea.</title>
        <authorList>
            <person name="Ngamcharungchit C."/>
            <person name="Matsumoto A."/>
            <person name="Suriyachadkun C."/>
            <person name="Panbangred W."/>
            <person name="Inahashi Y."/>
            <person name="Intra B."/>
        </authorList>
    </citation>
    <scope>NUCLEOTIDE SEQUENCE [LARGE SCALE GENOMIC DNA]</scope>
    <source>
        <strain evidence="2 3">DSM 43553</strain>
    </source>
</reference>
<feature type="region of interest" description="Disordered" evidence="1">
    <location>
        <begin position="65"/>
        <end position="173"/>
    </location>
</feature>
<dbReference type="PANTHER" id="PTHR43881">
    <property type="entry name" value="GAMMA-GLUTAMYLTRANSPEPTIDASE (AFU_ORTHOLOGUE AFUA_4G13580)"/>
    <property type="match status" value="1"/>
</dbReference>
<keyword evidence="2" id="KW-0012">Acyltransferase</keyword>
<evidence type="ECO:0000313" key="2">
    <source>
        <dbReference type="EMBL" id="MDA0640850.1"/>
    </source>
</evidence>
<name>A0ABT4SVD2_9ACTN</name>
<feature type="compositionally biased region" description="Low complexity" evidence="1">
    <location>
        <begin position="163"/>
        <end position="173"/>
    </location>
</feature>
<dbReference type="EMBL" id="JAPNUD010000017">
    <property type="protein sequence ID" value="MDA0640850.1"/>
    <property type="molecule type" value="Genomic_DNA"/>
</dbReference>
<accession>A0ABT4SVD2</accession>
<dbReference type="Proteomes" id="UP001212498">
    <property type="component" value="Unassembled WGS sequence"/>
</dbReference>
<dbReference type="PANTHER" id="PTHR43881:SF1">
    <property type="entry name" value="GAMMA-GLUTAMYLTRANSPEPTIDASE (AFU_ORTHOLOGUE AFUA_4G13580)"/>
    <property type="match status" value="1"/>
</dbReference>
<gene>
    <name evidence="2" type="ORF">OUY24_09500</name>
</gene>
<dbReference type="Gene3D" id="1.10.246.130">
    <property type="match status" value="1"/>
</dbReference>
<comment type="caution">
    <text evidence="2">The sequence shown here is derived from an EMBL/GenBank/DDBJ whole genome shotgun (WGS) entry which is preliminary data.</text>
</comment>
<organism evidence="2 3">
    <name type="scientific">Nonomuraea ferruginea</name>
    <dbReference type="NCBI Taxonomy" id="46174"/>
    <lineage>
        <taxon>Bacteria</taxon>
        <taxon>Bacillati</taxon>
        <taxon>Actinomycetota</taxon>
        <taxon>Actinomycetes</taxon>
        <taxon>Streptosporangiales</taxon>
        <taxon>Streptosporangiaceae</taxon>
        <taxon>Nonomuraea</taxon>
    </lineage>
</organism>